<evidence type="ECO:0000256" key="1">
    <source>
        <dbReference type="SAM" id="Phobius"/>
    </source>
</evidence>
<keyword evidence="1" id="KW-0472">Membrane</keyword>
<dbReference type="RefSeq" id="WP_201826828.1">
    <property type="nucleotide sequence ID" value="NZ_JAERRA010000002.1"/>
</dbReference>
<organism evidence="2 3">
    <name type="scientific">Aquariibacter lacus</name>
    <dbReference type="NCBI Taxonomy" id="2801332"/>
    <lineage>
        <taxon>Bacteria</taxon>
        <taxon>Pseudomonadati</taxon>
        <taxon>Pseudomonadota</taxon>
        <taxon>Betaproteobacteria</taxon>
        <taxon>Burkholderiales</taxon>
        <taxon>Sphaerotilaceae</taxon>
        <taxon>Aquariibacter</taxon>
    </lineage>
</organism>
<dbReference type="Proteomes" id="UP000643207">
    <property type="component" value="Unassembled WGS sequence"/>
</dbReference>
<keyword evidence="1" id="KW-0812">Transmembrane</keyword>
<protein>
    <submittedName>
        <fullName evidence="2">Uncharacterized protein</fullName>
    </submittedName>
</protein>
<dbReference type="EMBL" id="JAERRA010000002">
    <property type="protein sequence ID" value="MBL0720409.1"/>
    <property type="molecule type" value="Genomic_DNA"/>
</dbReference>
<feature type="transmembrane region" description="Helical" evidence="1">
    <location>
        <begin position="20"/>
        <end position="44"/>
    </location>
</feature>
<evidence type="ECO:0000313" key="3">
    <source>
        <dbReference type="Proteomes" id="UP000643207"/>
    </source>
</evidence>
<evidence type="ECO:0000313" key="2">
    <source>
        <dbReference type="EMBL" id="MBL0720409.1"/>
    </source>
</evidence>
<sequence length="448" mass="45248">MTGSRPHPAWAEGRRPRGLVSLGLGSLMLLGLVILAGLGLRALLAELKAAHSQVQTLRAREAAEAGAAWGQVFLNQAQVAGLAGCGMATLRDRLLQPLPASGALQPVPVEAGQRAGCRLDPGGPACDCPAAAPGVLSPPALGGSAPAFTLRLQAPAGSAAAAAGGLLMRVEGCSQALGACLGGTGPEAPARAQLSVGLQLRPLLQRLPRAALTAGGRARLCAPLHLENQDPAEAGLLVHAGLALERPGAAGGLAPCPAGLALCSGEGCAGLRLHVPPGLPALEALVGPDAALSLRLGTPEALSRSIFGLPPELARQAPGWQRVGAASAEDAAVRLVEAVAAGARRVWVEGPLTLDAPGELGSPTSPLLLWVDGPVHWRGGGRLHGLLLAPALQVDPPAPGPEIHGGVLLSGDFDAEAALWLRHDAELLQRLRAQSSLLLPQPGSLRDF</sequence>
<gene>
    <name evidence="2" type="ORF">JI742_10970</name>
</gene>
<name>A0A9X1BRX4_9BURK</name>
<reference evidence="2 3" key="1">
    <citation type="submission" date="2021-01" db="EMBL/GenBank/DDBJ databases">
        <title>Piscinibacter sp. Jin2 Genome sequencing and assembly.</title>
        <authorList>
            <person name="Kim I."/>
        </authorList>
    </citation>
    <scope>NUCLEOTIDE SEQUENCE [LARGE SCALE GENOMIC DNA]</scope>
    <source>
        <strain evidence="2 3">Jin2</strain>
    </source>
</reference>
<keyword evidence="3" id="KW-1185">Reference proteome</keyword>
<proteinExistence type="predicted"/>
<dbReference type="AlphaFoldDB" id="A0A9X1BRX4"/>
<comment type="caution">
    <text evidence="2">The sequence shown here is derived from an EMBL/GenBank/DDBJ whole genome shotgun (WGS) entry which is preliminary data.</text>
</comment>
<keyword evidence="1" id="KW-1133">Transmembrane helix</keyword>
<accession>A0A9X1BRX4</accession>